<comment type="caution">
    <text evidence="4">The sequence shown here is derived from an EMBL/GenBank/DDBJ whole genome shotgun (WGS) entry which is preliminary data.</text>
</comment>
<dbReference type="PANTHER" id="PTHR21248">
    <property type="entry name" value="CARDIOLIPIN SYNTHASE"/>
    <property type="match status" value="1"/>
</dbReference>
<dbReference type="Proteomes" id="UP000315167">
    <property type="component" value="Unassembled WGS sequence"/>
</dbReference>
<feature type="region of interest" description="Disordered" evidence="1">
    <location>
        <begin position="450"/>
        <end position="470"/>
    </location>
</feature>
<name>A0A562KWF7_9GAMM</name>
<dbReference type="RefSeq" id="WP_144900543.1">
    <property type="nucleotide sequence ID" value="NZ_VLKN01000009.1"/>
</dbReference>
<evidence type="ECO:0000313" key="4">
    <source>
        <dbReference type="EMBL" id="TWH99758.1"/>
    </source>
</evidence>
<accession>A0A562KWF7</accession>
<organism evidence="4 5">
    <name type="scientific">Luteimonas cucumeris</name>
    <dbReference type="NCBI Taxonomy" id="985012"/>
    <lineage>
        <taxon>Bacteria</taxon>
        <taxon>Pseudomonadati</taxon>
        <taxon>Pseudomonadota</taxon>
        <taxon>Gammaproteobacteria</taxon>
        <taxon>Lysobacterales</taxon>
        <taxon>Lysobacteraceae</taxon>
        <taxon>Luteimonas</taxon>
    </lineage>
</organism>
<feature type="compositionally biased region" description="Low complexity" evidence="1">
    <location>
        <begin position="450"/>
        <end position="459"/>
    </location>
</feature>
<dbReference type="AlphaFoldDB" id="A0A562KWF7"/>
<dbReference type="PROSITE" id="PS50035">
    <property type="entry name" value="PLD"/>
    <property type="match status" value="2"/>
</dbReference>
<dbReference type="Pfam" id="PF13091">
    <property type="entry name" value="PLDc_2"/>
    <property type="match status" value="2"/>
</dbReference>
<evidence type="ECO:0000313" key="5">
    <source>
        <dbReference type="Proteomes" id="UP000315167"/>
    </source>
</evidence>
<dbReference type="Gene3D" id="3.30.870.10">
    <property type="entry name" value="Endonuclease Chain A"/>
    <property type="match status" value="2"/>
</dbReference>
<feature type="domain" description="PLD phosphodiesterase" evidence="3">
    <location>
        <begin position="187"/>
        <end position="214"/>
    </location>
</feature>
<dbReference type="EMBL" id="VLKN01000009">
    <property type="protein sequence ID" value="TWH99758.1"/>
    <property type="molecule type" value="Genomic_DNA"/>
</dbReference>
<dbReference type="CDD" id="cd09111">
    <property type="entry name" value="PLDc_ymdC_like_1"/>
    <property type="match status" value="1"/>
</dbReference>
<dbReference type="InterPro" id="IPR025202">
    <property type="entry name" value="PLD-like_dom"/>
</dbReference>
<feature type="signal peptide" evidence="2">
    <location>
        <begin position="1"/>
        <end position="21"/>
    </location>
</feature>
<evidence type="ECO:0000256" key="2">
    <source>
        <dbReference type="SAM" id="SignalP"/>
    </source>
</evidence>
<dbReference type="InterPro" id="IPR001736">
    <property type="entry name" value="PLipase_D/transphosphatidylase"/>
</dbReference>
<evidence type="ECO:0000259" key="3">
    <source>
        <dbReference type="PROSITE" id="PS50035"/>
    </source>
</evidence>
<dbReference type="SUPFAM" id="SSF56024">
    <property type="entry name" value="Phospholipase D/nuclease"/>
    <property type="match status" value="2"/>
</dbReference>
<dbReference type="CDD" id="cd09113">
    <property type="entry name" value="PLDc_ymdC_like_2"/>
    <property type="match status" value="1"/>
</dbReference>
<dbReference type="GO" id="GO:0030572">
    <property type="term" value="F:phosphatidyltransferase activity"/>
    <property type="evidence" value="ECO:0007669"/>
    <property type="project" value="UniProtKB-ARBA"/>
</dbReference>
<keyword evidence="5" id="KW-1185">Reference proteome</keyword>
<dbReference type="SMART" id="SM00155">
    <property type="entry name" value="PLDc"/>
    <property type="match status" value="2"/>
</dbReference>
<protein>
    <submittedName>
        <fullName evidence="4">Phospholipase D-like protein</fullName>
    </submittedName>
</protein>
<dbReference type="GO" id="GO:0032049">
    <property type="term" value="P:cardiolipin biosynthetic process"/>
    <property type="evidence" value="ECO:0007669"/>
    <property type="project" value="UniProtKB-ARBA"/>
</dbReference>
<gene>
    <name evidence="4" type="ORF">IP90_03066</name>
</gene>
<reference evidence="4 5" key="1">
    <citation type="journal article" date="2015" name="Stand. Genomic Sci.">
        <title>Genomic Encyclopedia of Bacterial and Archaeal Type Strains, Phase III: the genomes of soil and plant-associated and newly described type strains.</title>
        <authorList>
            <person name="Whitman W.B."/>
            <person name="Woyke T."/>
            <person name="Klenk H.P."/>
            <person name="Zhou Y."/>
            <person name="Lilburn T.G."/>
            <person name="Beck B.J."/>
            <person name="De Vos P."/>
            <person name="Vandamme P."/>
            <person name="Eisen J.A."/>
            <person name="Garrity G."/>
            <person name="Hugenholtz P."/>
            <person name="Kyrpides N.C."/>
        </authorList>
    </citation>
    <scope>NUCLEOTIDE SEQUENCE [LARGE SCALE GENOMIC DNA]</scope>
    <source>
        <strain evidence="4 5">CGMCC 1.10821</strain>
    </source>
</reference>
<sequence>MSRWWRALLPALLALSCGACATMSQAQREHATRIAVSARSAELDCAAADHCAQDSPLHALGEKALLASGPDDPRHYALILDRGPQALLARINLLRSAQAKIDLQTYIFDEDDAGRLVLDELLAAARRGVQVRVLVDQLSAMENVDTLAALAGAHANFEIRIYNPVLNRARINYPQYLVAGICCFRRLNQRMHNKLLLVDDEVGITGGRNYQDDYYDWDPEYNFRDRDLLVAGPVAREMGANFEAFWNAFRTKPVEQLGDVGRRLLRTGVPDLPPPQYTQPQRAQAMSRDASDPALIERELVAQAIPVGAVQFIADLPQKHRRDPVRAEAAAQATPGLNHLISSAQQEVLLQTPYLVLSGPAQQMFESLQERPSPPDVIISTNSLASTDSFITYALSHKYKRRYLRDFGFQIYELKPFPETVPVDLAATGAVLPDASLTLAGQQAMPATTRAMPPAGAGNDDNDNSDSRGTPMQREFFAGRYFGNDAHQPVPLKHAGVRIGMHAKSMVIDNRIGVVGTHNFDPRSDHYNTESAVVIEDEAFAQALAASIRNDIAPENSWVIARRPKPPVFSGLEYSLAKISEHLPIFDLWPVSYAVSYDFKPGPQCMLPLPPDDPQFSQCYEPVGAYPEVDIGLKRISTRIFTAFGAGLAPIL</sequence>
<dbReference type="PROSITE" id="PS51257">
    <property type="entry name" value="PROKAR_LIPOPROTEIN"/>
    <property type="match status" value="1"/>
</dbReference>
<dbReference type="OrthoDB" id="9814092at2"/>
<keyword evidence="2" id="KW-0732">Signal</keyword>
<proteinExistence type="predicted"/>
<feature type="domain" description="PLD phosphodiesterase" evidence="3">
    <location>
        <begin position="497"/>
        <end position="524"/>
    </location>
</feature>
<evidence type="ECO:0000256" key="1">
    <source>
        <dbReference type="SAM" id="MobiDB-lite"/>
    </source>
</evidence>
<feature type="chain" id="PRO_5022181672" evidence="2">
    <location>
        <begin position="22"/>
        <end position="652"/>
    </location>
</feature>
<dbReference type="PANTHER" id="PTHR21248:SF12">
    <property type="entry name" value="CARDIOLIPIN SYNTHASE C"/>
    <property type="match status" value="1"/>
</dbReference>